<keyword evidence="2" id="KW-1185">Reference proteome</keyword>
<organism evidence="1 2">
    <name type="scientific">Tuber melanosporum (strain Mel28)</name>
    <name type="common">Perigord black truffle</name>
    <dbReference type="NCBI Taxonomy" id="656061"/>
    <lineage>
        <taxon>Eukaryota</taxon>
        <taxon>Fungi</taxon>
        <taxon>Dikarya</taxon>
        <taxon>Ascomycota</taxon>
        <taxon>Pezizomycotina</taxon>
        <taxon>Pezizomycetes</taxon>
        <taxon>Pezizales</taxon>
        <taxon>Tuberaceae</taxon>
        <taxon>Tuber</taxon>
    </lineage>
</organism>
<evidence type="ECO:0000313" key="1">
    <source>
        <dbReference type="EMBL" id="CAZ86530.1"/>
    </source>
</evidence>
<dbReference type="AlphaFoldDB" id="D5GPT7"/>
<evidence type="ECO:0000313" key="2">
    <source>
        <dbReference type="Proteomes" id="UP000006911"/>
    </source>
</evidence>
<dbReference type="Proteomes" id="UP000006911">
    <property type="component" value="Unassembled WGS sequence"/>
</dbReference>
<dbReference type="RefSeq" id="XP_002842339.1">
    <property type="nucleotide sequence ID" value="XM_002842293.1"/>
</dbReference>
<dbReference type="KEGG" id="tml:GSTUM_00012026001"/>
<dbReference type="EMBL" id="FN430378">
    <property type="protein sequence ID" value="CAZ86530.1"/>
    <property type="molecule type" value="Genomic_DNA"/>
</dbReference>
<dbReference type="HOGENOM" id="CLU_2639898_0_0_1"/>
<gene>
    <name evidence="1" type="ORF">GSTUM_00012026001</name>
</gene>
<proteinExistence type="predicted"/>
<accession>D5GPT7</accession>
<protein>
    <submittedName>
        <fullName evidence="1">(Perigord truffle) hypothetical protein</fullName>
    </submittedName>
</protein>
<sequence length="77" mass="8685">MTFTRYSYLITRDAPLCVALAPKNPRNSIAPPVRAAKSKKRAIEHSHLKHSNFPRMYSYSRVLGTSTTLEHSRAMGP</sequence>
<dbReference type="InParanoid" id="D5GPT7"/>
<name>D5GPT7_TUBMM</name>
<dbReference type="GeneID" id="9182274"/>
<reference evidence="1 2" key="1">
    <citation type="journal article" date="2010" name="Nature">
        <title>Perigord black truffle genome uncovers evolutionary origins and mechanisms of symbiosis.</title>
        <authorList>
            <person name="Martin F."/>
            <person name="Kohler A."/>
            <person name="Murat C."/>
            <person name="Balestrini R."/>
            <person name="Coutinho P.M."/>
            <person name="Jaillon O."/>
            <person name="Montanini B."/>
            <person name="Morin E."/>
            <person name="Noel B."/>
            <person name="Percudani R."/>
            <person name="Porcel B."/>
            <person name="Rubini A."/>
            <person name="Amicucci A."/>
            <person name="Amselem J."/>
            <person name="Anthouard V."/>
            <person name="Arcioni S."/>
            <person name="Artiguenave F."/>
            <person name="Aury J.M."/>
            <person name="Ballario P."/>
            <person name="Bolchi A."/>
            <person name="Brenna A."/>
            <person name="Brun A."/>
            <person name="Buee M."/>
            <person name="Cantarel B."/>
            <person name="Chevalier G."/>
            <person name="Couloux A."/>
            <person name="Da Silva C."/>
            <person name="Denoeud F."/>
            <person name="Duplessis S."/>
            <person name="Ghignone S."/>
            <person name="Hilselberger B."/>
            <person name="Iotti M."/>
            <person name="Marcais B."/>
            <person name="Mello A."/>
            <person name="Miranda M."/>
            <person name="Pacioni G."/>
            <person name="Quesneville H."/>
            <person name="Riccioni C."/>
            <person name="Ruotolo R."/>
            <person name="Splivallo R."/>
            <person name="Stocchi V."/>
            <person name="Tisserant E."/>
            <person name="Viscomi A.R."/>
            <person name="Zambonelli A."/>
            <person name="Zampieri E."/>
            <person name="Henrissat B."/>
            <person name="Lebrun M.H."/>
            <person name="Paolocci F."/>
            <person name="Bonfante P."/>
            <person name="Ottonello S."/>
            <person name="Wincker P."/>
        </authorList>
    </citation>
    <scope>NUCLEOTIDE SEQUENCE [LARGE SCALE GENOMIC DNA]</scope>
    <source>
        <strain evidence="1 2">Mel28</strain>
    </source>
</reference>